<keyword evidence="2" id="KW-1185">Reference proteome</keyword>
<organism evidence="1 2">
    <name type="scientific">Portunus trituberculatus</name>
    <name type="common">Swimming crab</name>
    <name type="synonym">Neptunus trituberculatus</name>
    <dbReference type="NCBI Taxonomy" id="210409"/>
    <lineage>
        <taxon>Eukaryota</taxon>
        <taxon>Metazoa</taxon>
        <taxon>Ecdysozoa</taxon>
        <taxon>Arthropoda</taxon>
        <taxon>Crustacea</taxon>
        <taxon>Multicrustacea</taxon>
        <taxon>Malacostraca</taxon>
        <taxon>Eumalacostraca</taxon>
        <taxon>Eucarida</taxon>
        <taxon>Decapoda</taxon>
        <taxon>Pleocyemata</taxon>
        <taxon>Brachyura</taxon>
        <taxon>Eubrachyura</taxon>
        <taxon>Portunoidea</taxon>
        <taxon>Portunidae</taxon>
        <taxon>Portuninae</taxon>
        <taxon>Portunus</taxon>
    </lineage>
</organism>
<comment type="caution">
    <text evidence="1">The sequence shown here is derived from an EMBL/GenBank/DDBJ whole genome shotgun (WGS) entry which is preliminary data.</text>
</comment>
<reference evidence="1 2" key="1">
    <citation type="submission" date="2019-05" db="EMBL/GenBank/DDBJ databases">
        <title>Another draft genome of Portunus trituberculatus and its Hox gene families provides insights of decapod evolution.</title>
        <authorList>
            <person name="Jeong J.-H."/>
            <person name="Song I."/>
            <person name="Kim S."/>
            <person name="Choi T."/>
            <person name="Kim D."/>
            <person name="Ryu S."/>
            <person name="Kim W."/>
        </authorList>
    </citation>
    <scope>NUCLEOTIDE SEQUENCE [LARGE SCALE GENOMIC DNA]</scope>
    <source>
        <tissue evidence="1">Muscle</tissue>
    </source>
</reference>
<evidence type="ECO:0000313" key="2">
    <source>
        <dbReference type="Proteomes" id="UP000324222"/>
    </source>
</evidence>
<gene>
    <name evidence="1" type="ORF">E2C01_051594</name>
</gene>
<dbReference type="EMBL" id="VSRR010014927">
    <property type="protein sequence ID" value="MPC57609.1"/>
    <property type="molecule type" value="Genomic_DNA"/>
</dbReference>
<dbReference type="AlphaFoldDB" id="A0A5B7GJB3"/>
<evidence type="ECO:0000313" key="1">
    <source>
        <dbReference type="EMBL" id="MPC57609.1"/>
    </source>
</evidence>
<dbReference type="Proteomes" id="UP000324222">
    <property type="component" value="Unassembled WGS sequence"/>
</dbReference>
<sequence>MHEHHSDQQLCSGRRVITALLSTPFNLTTEIVVPQVRSLVGLGCPVITPAPLKIITAVSPRKRNLLRRQFRRRHEIH</sequence>
<protein>
    <submittedName>
        <fullName evidence="1">Uncharacterized protein</fullName>
    </submittedName>
</protein>
<proteinExistence type="predicted"/>
<name>A0A5B7GJB3_PORTR</name>
<accession>A0A5B7GJB3</accession>